<organism evidence="2 3">
    <name type="scientific">Microbacterium nanhaiense</name>
    <dbReference type="NCBI Taxonomy" id="1301026"/>
    <lineage>
        <taxon>Bacteria</taxon>
        <taxon>Bacillati</taxon>
        <taxon>Actinomycetota</taxon>
        <taxon>Actinomycetes</taxon>
        <taxon>Micrococcales</taxon>
        <taxon>Microbacteriaceae</taxon>
        <taxon>Microbacterium</taxon>
    </lineage>
</organism>
<dbReference type="EMBL" id="BMMQ01000007">
    <property type="protein sequence ID" value="GGO65419.1"/>
    <property type="molecule type" value="Genomic_DNA"/>
</dbReference>
<dbReference type="Gene3D" id="3.20.10.10">
    <property type="entry name" value="D-amino Acid Aminotransferase, subunit A, domain 2"/>
    <property type="match status" value="1"/>
</dbReference>
<comment type="caution">
    <text evidence="2">The sequence shown here is derived from an EMBL/GenBank/DDBJ whole genome shotgun (WGS) entry which is preliminary data.</text>
</comment>
<keyword evidence="3" id="KW-1185">Reference proteome</keyword>
<evidence type="ECO:0008006" key="4">
    <source>
        <dbReference type="Google" id="ProtNLM"/>
    </source>
</evidence>
<dbReference type="Pfam" id="PF01063">
    <property type="entry name" value="Aminotran_4"/>
    <property type="match status" value="1"/>
</dbReference>
<evidence type="ECO:0000313" key="2">
    <source>
        <dbReference type="EMBL" id="GGO65419.1"/>
    </source>
</evidence>
<dbReference type="PANTHER" id="PTHR42743:SF13">
    <property type="entry name" value="P-LOOP CONTAINING NUCLEOSIDE TRIPHOSPHATE HYDROLASE PROTEIN"/>
    <property type="match status" value="1"/>
</dbReference>
<comment type="similarity">
    <text evidence="1">Belongs to the class-IV pyridoxal-phosphate-dependent aminotransferase family.</text>
</comment>
<dbReference type="PANTHER" id="PTHR42743">
    <property type="entry name" value="AMINO-ACID AMINOTRANSFERASE"/>
    <property type="match status" value="1"/>
</dbReference>
<evidence type="ECO:0000313" key="3">
    <source>
        <dbReference type="Proteomes" id="UP000638043"/>
    </source>
</evidence>
<accession>A0ABQ2N4D5</accession>
<dbReference type="Proteomes" id="UP000638043">
    <property type="component" value="Unassembled WGS sequence"/>
</dbReference>
<sequence length="257" mass="27132">MELMDGLPADPGAIRALAFTGLAHFTTVLVDNGGVRGLDRHLARLVTDARALFDAELDPGLVRRRIREAIADEPARVVVRVTLFDPALTLERPGADAHPRILVSPRPAGSGAPRPLRVRSARFGRQHPEIKHTGLFGALYARRLAQRAGFDDAVFVDDGGAFSEGPTWNLGFAGADGGLVWPDGDALDGVTRELIAGVVPGTVRRVSALDGIAAAFATGSGVGIRPIASIDDVELDTAHPLLARIREAYAAIPPQAL</sequence>
<name>A0ABQ2N4D5_9MICO</name>
<dbReference type="RefSeq" id="WP_188701965.1">
    <property type="nucleotide sequence ID" value="NZ_BMMQ01000007.1"/>
</dbReference>
<dbReference type="InterPro" id="IPR036038">
    <property type="entry name" value="Aminotransferase-like"/>
</dbReference>
<dbReference type="InterPro" id="IPR043132">
    <property type="entry name" value="BCAT-like_C"/>
</dbReference>
<reference evidence="3" key="1">
    <citation type="journal article" date="2019" name="Int. J. Syst. Evol. Microbiol.">
        <title>The Global Catalogue of Microorganisms (GCM) 10K type strain sequencing project: providing services to taxonomists for standard genome sequencing and annotation.</title>
        <authorList>
            <consortium name="The Broad Institute Genomics Platform"/>
            <consortium name="The Broad Institute Genome Sequencing Center for Infectious Disease"/>
            <person name="Wu L."/>
            <person name="Ma J."/>
        </authorList>
    </citation>
    <scope>NUCLEOTIDE SEQUENCE [LARGE SCALE GENOMIC DNA]</scope>
    <source>
        <strain evidence="3">CGMCC 4.7181</strain>
    </source>
</reference>
<dbReference type="NCBIfam" id="NF006734">
    <property type="entry name" value="PRK09266.1"/>
    <property type="match status" value="1"/>
</dbReference>
<dbReference type="InterPro" id="IPR050571">
    <property type="entry name" value="Class-IV_PLP-Dep_Aminotrnsfr"/>
</dbReference>
<evidence type="ECO:0000256" key="1">
    <source>
        <dbReference type="ARBA" id="ARBA00009320"/>
    </source>
</evidence>
<protein>
    <recommendedName>
        <fullName evidence="4">Branched-chain amino acid aminotransferase/4-amino-4-deoxychorismate lyase</fullName>
    </recommendedName>
</protein>
<dbReference type="SUPFAM" id="SSF56752">
    <property type="entry name" value="D-aminoacid aminotransferase-like PLP-dependent enzymes"/>
    <property type="match status" value="1"/>
</dbReference>
<dbReference type="InterPro" id="IPR001544">
    <property type="entry name" value="Aminotrans_IV"/>
</dbReference>
<dbReference type="InterPro" id="IPR043131">
    <property type="entry name" value="BCAT-like_N"/>
</dbReference>
<gene>
    <name evidence="2" type="ORF">GCM10010910_22530</name>
</gene>
<proteinExistence type="inferred from homology"/>
<dbReference type="Gene3D" id="3.30.470.10">
    <property type="match status" value="1"/>
</dbReference>